<dbReference type="SUPFAM" id="SSF47384">
    <property type="entry name" value="Homodimeric domain of signal transducing histidine kinase"/>
    <property type="match status" value="1"/>
</dbReference>
<evidence type="ECO:0000256" key="12">
    <source>
        <dbReference type="ARBA" id="ARBA00023012"/>
    </source>
</evidence>
<dbReference type="NCBIfam" id="NF040691">
    <property type="entry name" value="MtrAB_MtrB"/>
    <property type="match status" value="1"/>
</dbReference>
<dbReference type="Gene3D" id="3.30.565.10">
    <property type="entry name" value="Histidine kinase-like ATPase, C-terminal domain"/>
    <property type="match status" value="1"/>
</dbReference>
<dbReference type="Pfam" id="PF00672">
    <property type="entry name" value="HAMP"/>
    <property type="match status" value="1"/>
</dbReference>
<dbReference type="Gene3D" id="6.10.340.10">
    <property type="match status" value="1"/>
</dbReference>
<dbReference type="SMART" id="SM00304">
    <property type="entry name" value="HAMP"/>
    <property type="match status" value="1"/>
</dbReference>
<keyword evidence="12" id="KW-0902">Two-component regulatory system</keyword>
<keyword evidence="4" id="KW-1003">Cell membrane</keyword>
<dbReference type="SUPFAM" id="SSF158472">
    <property type="entry name" value="HAMP domain-like"/>
    <property type="match status" value="1"/>
</dbReference>
<keyword evidence="9 19" id="KW-0418">Kinase</keyword>
<dbReference type="InterPro" id="IPR003594">
    <property type="entry name" value="HATPase_dom"/>
</dbReference>
<dbReference type="EC" id="2.7.13.3" evidence="3"/>
<organism evidence="19 20">
    <name type="scientific">Catenuloplanes indicus</name>
    <dbReference type="NCBI Taxonomy" id="137267"/>
    <lineage>
        <taxon>Bacteria</taxon>
        <taxon>Bacillati</taxon>
        <taxon>Actinomycetota</taxon>
        <taxon>Actinomycetes</taxon>
        <taxon>Micromonosporales</taxon>
        <taxon>Micromonosporaceae</taxon>
        <taxon>Catenuloplanes</taxon>
    </lineage>
</organism>
<keyword evidence="10" id="KW-0067">ATP-binding</keyword>
<sequence length="587" mass="63687">MTRTSPLTLIRRLADSRAAAALRAALVRLRDSGPGRVVGGWWRALAWRAGRVAAVVRQAWRRSLQLRMVAITLIASSVLVGVFAFVVANRASTILLDQATANAEAQLNAGEIWADSQLGVHSQAFDPELQSTMLSTVGYLVGGEASQVSGRIWSLRAYGVPGLQPVTAPQVDDVSQVITRELETSVATEGPSSQIRTASLNGGEPQKYLVYGTPVLTGFGQVELYYVVPLTAEDQAANEIRTTVLVTGAALVVLLVILTALVTRLVVTPVRVAARTAQRLSAGLLDQRMAVNGEDDLALLGASFNQMAANLQRQIVRLEEMSRLQRRFTSDVSHELRTPLTTVRMAADLIFAERDEFDPAVARSAELLQNELDRFENLLTDLLEISRFDAGFAMLDSEPTDLVPIVERVTERLAGLAERVGVPLDVDLPDAAMVAEVDPRRVERILRNLVGNAIEHGEGKPVRVRMRADESAVSITVRDHGVGLKPGEEKLVFNRFWRADPSRARQTGGTGLGLSISLEDARLHGGWLEAWGAPGAGAQFRLTLPCRAGDRLTAAPLRLVPDDLPPRTAESPLSVSELRRVTEEAQS</sequence>
<dbReference type="SMART" id="SM00388">
    <property type="entry name" value="HisKA"/>
    <property type="match status" value="1"/>
</dbReference>
<keyword evidence="13 16" id="KW-0472">Membrane</keyword>
<dbReference type="Pfam" id="PF02518">
    <property type="entry name" value="HATPase_c"/>
    <property type="match status" value="1"/>
</dbReference>
<evidence type="ECO:0000256" key="8">
    <source>
        <dbReference type="ARBA" id="ARBA00022741"/>
    </source>
</evidence>
<dbReference type="PRINTS" id="PR00344">
    <property type="entry name" value="BCTRLSENSOR"/>
</dbReference>
<evidence type="ECO:0000256" key="10">
    <source>
        <dbReference type="ARBA" id="ARBA00022840"/>
    </source>
</evidence>
<comment type="subcellular location">
    <subcellularLocation>
        <location evidence="2">Cell membrane</location>
        <topology evidence="2">Multi-pass membrane protein</topology>
    </subcellularLocation>
</comment>
<feature type="domain" description="HAMP" evidence="18">
    <location>
        <begin position="264"/>
        <end position="316"/>
    </location>
</feature>
<dbReference type="InterPro" id="IPR005467">
    <property type="entry name" value="His_kinase_dom"/>
</dbReference>
<evidence type="ECO:0000256" key="4">
    <source>
        <dbReference type="ARBA" id="ARBA00022475"/>
    </source>
</evidence>
<dbReference type="InterPro" id="IPR047669">
    <property type="entry name" value="MtrAB_MtrB"/>
</dbReference>
<dbReference type="CDD" id="cd06225">
    <property type="entry name" value="HAMP"/>
    <property type="match status" value="1"/>
</dbReference>
<dbReference type="GO" id="GO:0005524">
    <property type="term" value="F:ATP binding"/>
    <property type="evidence" value="ECO:0007669"/>
    <property type="project" value="UniProtKB-KW"/>
</dbReference>
<dbReference type="FunFam" id="1.10.287.130:FF:000010">
    <property type="entry name" value="Two-component sensor histidine kinase"/>
    <property type="match status" value="1"/>
</dbReference>
<comment type="caution">
    <text evidence="19">The sequence shown here is derived from an EMBL/GenBank/DDBJ whole genome shotgun (WGS) entry which is preliminary data.</text>
</comment>
<feature type="transmembrane region" description="Helical" evidence="16">
    <location>
        <begin position="244"/>
        <end position="267"/>
    </location>
</feature>
<evidence type="ECO:0000256" key="14">
    <source>
        <dbReference type="ARBA" id="ARBA00035305"/>
    </source>
</evidence>
<evidence type="ECO:0000259" key="17">
    <source>
        <dbReference type="PROSITE" id="PS50109"/>
    </source>
</evidence>
<evidence type="ECO:0000256" key="3">
    <source>
        <dbReference type="ARBA" id="ARBA00012438"/>
    </source>
</evidence>
<evidence type="ECO:0000313" key="20">
    <source>
        <dbReference type="Proteomes" id="UP001240236"/>
    </source>
</evidence>
<keyword evidence="6 19" id="KW-0808">Transferase</keyword>
<dbReference type="InterPro" id="IPR036890">
    <property type="entry name" value="HATPase_C_sf"/>
</dbReference>
<dbReference type="Gene3D" id="1.10.287.130">
    <property type="match status" value="1"/>
</dbReference>
<keyword evidence="8" id="KW-0547">Nucleotide-binding</keyword>
<dbReference type="Pfam" id="PF00512">
    <property type="entry name" value="HisKA"/>
    <property type="match status" value="1"/>
</dbReference>
<evidence type="ECO:0000259" key="18">
    <source>
        <dbReference type="PROSITE" id="PS50885"/>
    </source>
</evidence>
<dbReference type="CDD" id="cd00082">
    <property type="entry name" value="HisKA"/>
    <property type="match status" value="1"/>
</dbReference>
<evidence type="ECO:0000256" key="11">
    <source>
        <dbReference type="ARBA" id="ARBA00022989"/>
    </source>
</evidence>
<feature type="compositionally biased region" description="Basic and acidic residues" evidence="15">
    <location>
        <begin position="577"/>
        <end position="587"/>
    </location>
</feature>
<dbReference type="PANTHER" id="PTHR43547">
    <property type="entry name" value="TWO-COMPONENT HISTIDINE KINASE"/>
    <property type="match status" value="1"/>
</dbReference>
<dbReference type="AlphaFoldDB" id="A0AAE3VZZ7"/>
<dbReference type="SUPFAM" id="SSF55874">
    <property type="entry name" value="ATPase domain of HSP90 chaperone/DNA topoisomerase II/histidine kinase"/>
    <property type="match status" value="1"/>
</dbReference>
<comment type="catalytic activity">
    <reaction evidence="1">
        <text>ATP + protein L-histidine = ADP + protein N-phospho-L-histidine.</text>
        <dbReference type="EC" id="2.7.13.3"/>
    </reaction>
</comment>
<evidence type="ECO:0000256" key="1">
    <source>
        <dbReference type="ARBA" id="ARBA00000085"/>
    </source>
</evidence>
<dbReference type="FunFam" id="3.30.565.10:FF:000013">
    <property type="entry name" value="Two-component sensor histidine kinase"/>
    <property type="match status" value="1"/>
</dbReference>
<feature type="transmembrane region" description="Helical" evidence="16">
    <location>
        <begin position="66"/>
        <end position="88"/>
    </location>
</feature>
<dbReference type="SMART" id="SM00387">
    <property type="entry name" value="HATPase_c"/>
    <property type="match status" value="1"/>
</dbReference>
<evidence type="ECO:0000256" key="6">
    <source>
        <dbReference type="ARBA" id="ARBA00022679"/>
    </source>
</evidence>
<name>A0AAE3VZZ7_9ACTN</name>
<evidence type="ECO:0000313" key="19">
    <source>
        <dbReference type="EMBL" id="MDQ0366732.1"/>
    </source>
</evidence>
<dbReference type="PANTHER" id="PTHR43547:SF2">
    <property type="entry name" value="HYBRID SIGNAL TRANSDUCTION HISTIDINE KINASE C"/>
    <property type="match status" value="1"/>
</dbReference>
<reference evidence="19 20" key="1">
    <citation type="submission" date="2023-07" db="EMBL/GenBank/DDBJ databases">
        <title>Sequencing the genomes of 1000 actinobacteria strains.</title>
        <authorList>
            <person name="Klenk H.-P."/>
        </authorList>
    </citation>
    <scope>NUCLEOTIDE SEQUENCE [LARGE SCALE GENOMIC DNA]</scope>
    <source>
        <strain evidence="19 20">DSM 44709</strain>
    </source>
</reference>
<evidence type="ECO:0000256" key="5">
    <source>
        <dbReference type="ARBA" id="ARBA00022553"/>
    </source>
</evidence>
<dbReference type="PROSITE" id="PS50885">
    <property type="entry name" value="HAMP"/>
    <property type="match status" value="1"/>
</dbReference>
<evidence type="ECO:0000256" key="2">
    <source>
        <dbReference type="ARBA" id="ARBA00004651"/>
    </source>
</evidence>
<evidence type="ECO:0000256" key="13">
    <source>
        <dbReference type="ARBA" id="ARBA00023136"/>
    </source>
</evidence>
<dbReference type="InterPro" id="IPR003660">
    <property type="entry name" value="HAMP_dom"/>
</dbReference>
<feature type="domain" description="Histidine kinase" evidence="17">
    <location>
        <begin position="331"/>
        <end position="548"/>
    </location>
</feature>
<gene>
    <name evidence="19" type="ORF">J2S42_003401</name>
</gene>
<keyword evidence="7 16" id="KW-0812">Transmembrane</keyword>
<dbReference type="GO" id="GO:0000155">
    <property type="term" value="F:phosphorelay sensor kinase activity"/>
    <property type="evidence" value="ECO:0007669"/>
    <property type="project" value="InterPro"/>
</dbReference>
<dbReference type="GO" id="GO:0005886">
    <property type="term" value="C:plasma membrane"/>
    <property type="evidence" value="ECO:0007669"/>
    <property type="project" value="UniProtKB-SubCell"/>
</dbReference>
<keyword evidence="11 16" id="KW-1133">Transmembrane helix</keyword>
<dbReference type="InterPro" id="IPR004358">
    <property type="entry name" value="Sig_transdc_His_kin-like_C"/>
</dbReference>
<evidence type="ECO:0000256" key="9">
    <source>
        <dbReference type="ARBA" id="ARBA00022777"/>
    </source>
</evidence>
<dbReference type="CDD" id="cd00075">
    <property type="entry name" value="HATPase"/>
    <property type="match status" value="1"/>
</dbReference>
<keyword evidence="20" id="KW-1185">Reference proteome</keyword>
<evidence type="ECO:0000256" key="16">
    <source>
        <dbReference type="SAM" id="Phobius"/>
    </source>
</evidence>
<dbReference type="InterPro" id="IPR036097">
    <property type="entry name" value="HisK_dim/P_sf"/>
</dbReference>
<protein>
    <recommendedName>
        <fullName evidence="14">Sensor histidine kinase MtrB</fullName>
        <ecNumber evidence="3">2.7.13.3</ecNumber>
    </recommendedName>
</protein>
<dbReference type="InterPro" id="IPR003661">
    <property type="entry name" value="HisK_dim/P_dom"/>
</dbReference>
<evidence type="ECO:0000256" key="15">
    <source>
        <dbReference type="SAM" id="MobiDB-lite"/>
    </source>
</evidence>
<feature type="region of interest" description="Disordered" evidence="15">
    <location>
        <begin position="561"/>
        <end position="587"/>
    </location>
</feature>
<accession>A0AAE3VZZ7</accession>
<dbReference type="Proteomes" id="UP001240236">
    <property type="component" value="Unassembled WGS sequence"/>
</dbReference>
<dbReference type="PROSITE" id="PS50109">
    <property type="entry name" value="HIS_KIN"/>
    <property type="match status" value="1"/>
</dbReference>
<proteinExistence type="predicted"/>
<dbReference type="EMBL" id="JAUSUZ010000001">
    <property type="protein sequence ID" value="MDQ0366732.1"/>
    <property type="molecule type" value="Genomic_DNA"/>
</dbReference>
<evidence type="ECO:0000256" key="7">
    <source>
        <dbReference type="ARBA" id="ARBA00022692"/>
    </source>
</evidence>
<keyword evidence="5" id="KW-0597">Phosphoprotein</keyword>